<evidence type="ECO:0008006" key="3">
    <source>
        <dbReference type="Google" id="ProtNLM"/>
    </source>
</evidence>
<dbReference type="EMBL" id="MHQR01000009">
    <property type="protein sequence ID" value="OHA08003.1"/>
    <property type="molecule type" value="Genomic_DNA"/>
</dbReference>
<dbReference type="AlphaFoldDB" id="A0A1G2L8N5"/>
<comment type="caution">
    <text evidence="1">The sequence shown here is derived from an EMBL/GenBank/DDBJ whole genome shotgun (WGS) entry which is preliminary data.</text>
</comment>
<name>A0A1G2L8N5_9BACT</name>
<sequence>MVATGLFLEKDIEVVRETAEPLSSAIGALVNELWDVELVQNPNLFSGPMLVAQGLSISGSSLRLTCVESEYKNFMGTTHESVAALLPGDRQHRAVGFMAVTVTCDGFCILGVRSPRIDWPTLRHVAPAGRLTPRQKHPYQGIRDEFQSELGMTEADVSSLLCIGVAADLTWRRLNYEFVFLAHTALSFREVIGKARSARSGDEHSQLEPFVWDPYTIRELLLVEPEAYVPTGFAGLAMCLRYVFGTDAFPDWEPSHRTYAEHMGRRLLK</sequence>
<accession>A0A1G2L8N5</accession>
<organism evidence="1 2">
    <name type="scientific">Candidatus Sungbacteria bacterium RIFCSPLOWO2_01_FULL_54_21</name>
    <dbReference type="NCBI Taxonomy" id="1802279"/>
    <lineage>
        <taxon>Bacteria</taxon>
        <taxon>Candidatus Sungiibacteriota</taxon>
    </lineage>
</organism>
<gene>
    <name evidence="1" type="ORF">A3B34_01045</name>
</gene>
<protein>
    <recommendedName>
        <fullName evidence="3">Nudix hydrolase domain-containing protein</fullName>
    </recommendedName>
</protein>
<evidence type="ECO:0000313" key="2">
    <source>
        <dbReference type="Proteomes" id="UP000176510"/>
    </source>
</evidence>
<dbReference type="STRING" id="1802279.A3B34_01045"/>
<proteinExistence type="predicted"/>
<dbReference type="Proteomes" id="UP000176510">
    <property type="component" value="Unassembled WGS sequence"/>
</dbReference>
<evidence type="ECO:0000313" key="1">
    <source>
        <dbReference type="EMBL" id="OHA08003.1"/>
    </source>
</evidence>
<reference evidence="1 2" key="1">
    <citation type="journal article" date="2016" name="Nat. Commun.">
        <title>Thousands of microbial genomes shed light on interconnected biogeochemical processes in an aquifer system.</title>
        <authorList>
            <person name="Anantharaman K."/>
            <person name="Brown C.T."/>
            <person name="Hug L.A."/>
            <person name="Sharon I."/>
            <person name="Castelle C.J."/>
            <person name="Probst A.J."/>
            <person name="Thomas B.C."/>
            <person name="Singh A."/>
            <person name="Wilkins M.J."/>
            <person name="Karaoz U."/>
            <person name="Brodie E.L."/>
            <person name="Williams K.H."/>
            <person name="Hubbard S.S."/>
            <person name="Banfield J.F."/>
        </authorList>
    </citation>
    <scope>NUCLEOTIDE SEQUENCE [LARGE SCALE GENOMIC DNA]</scope>
</reference>